<evidence type="ECO:0000256" key="1">
    <source>
        <dbReference type="ARBA" id="ARBA00023125"/>
    </source>
</evidence>
<organism evidence="2 3">
    <name type="scientific">Paractinoplanes deccanensis</name>
    <dbReference type="NCBI Taxonomy" id="113561"/>
    <lineage>
        <taxon>Bacteria</taxon>
        <taxon>Bacillati</taxon>
        <taxon>Actinomycetota</taxon>
        <taxon>Actinomycetes</taxon>
        <taxon>Micromonosporales</taxon>
        <taxon>Micromonosporaceae</taxon>
        <taxon>Paractinoplanes</taxon>
    </lineage>
</organism>
<evidence type="ECO:0000313" key="3">
    <source>
        <dbReference type="Proteomes" id="UP000609879"/>
    </source>
</evidence>
<proteinExistence type="predicted"/>
<dbReference type="EMBL" id="BOMI01000077">
    <property type="protein sequence ID" value="GID75373.1"/>
    <property type="molecule type" value="Genomic_DNA"/>
</dbReference>
<gene>
    <name evidence="2" type="ORF">Ade02nite_40140</name>
</gene>
<reference evidence="2 3" key="1">
    <citation type="submission" date="2021-01" db="EMBL/GenBank/DDBJ databases">
        <title>Whole genome shotgun sequence of Actinoplanes deccanensis NBRC 13994.</title>
        <authorList>
            <person name="Komaki H."/>
            <person name="Tamura T."/>
        </authorList>
    </citation>
    <scope>NUCLEOTIDE SEQUENCE [LARGE SCALE GENOMIC DNA]</scope>
    <source>
        <strain evidence="2 3">NBRC 13994</strain>
    </source>
</reference>
<name>A0ABQ3Y5W3_9ACTN</name>
<keyword evidence="3" id="KW-1185">Reference proteome</keyword>
<protein>
    <recommendedName>
        <fullName evidence="4">AraC family transcriptional regulator</fullName>
    </recommendedName>
</protein>
<dbReference type="RefSeq" id="WP_203765644.1">
    <property type="nucleotide sequence ID" value="NZ_BAAABO010000019.1"/>
</dbReference>
<dbReference type="InterPro" id="IPR037923">
    <property type="entry name" value="HTH-like"/>
</dbReference>
<evidence type="ECO:0000313" key="2">
    <source>
        <dbReference type="EMBL" id="GID75373.1"/>
    </source>
</evidence>
<dbReference type="Proteomes" id="UP000609879">
    <property type="component" value="Unassembled WGS sequence"/>
</dbReference>
<accession>A0ABQ3Y5W3</accession>
<comment type="caution">
    <text evidence="2">The sequence shown here is derived from an EMBL/GenBank/DDBJ whole genome shotgun (WGS) entry which is preliminary data.</text>
</comment>
<evidence type="ECO:0008006" key="4">
    <source>
        <dbReference type="Google" id="ProtNLM"/>
    </source>
</evidence>
<dbReference type="SUPFAM" id="SSF51215">
    <property type="entry name" value="Regulatory protein AraC"/>
    <property type="match status" value="1"/>
</dbReference>
<keyword evidence="1" id="KW-0238">DNA-binding</keyword>
<sequence length="198" mass="21303">MSSLRFESTDLGETEEFLSLAYTKMSLGGHAEHARAEVIREAAGSLNVDELFFNFDMAHDAQAPMGKVCLCSVRSGGIVRRYADGEEGTFAAGDVLMYAPDDRAYAGVIKGARYDVLMFDPRLLDQVAATQPGRRPDRVRLTGDRPVSSAAAQQLRGVIAHLRDHVLTDPVSQSSPLIVSTASQLAAAVDCTSSPTTR</sequence>